<keyword evidence="2" id="KW-1185">Reference proteome</keyword>
<dbReference type="Proteomes" id="UP000828048">
    <property type="component" value="Chromosome 6"/>
</dbReference>
<name>A0ACB7X9G1_9ERIC</name>
<comment type="caution">
    <text evidence="1">The sequence shown here is derived from an EMBL/GenBank/DDBJ whole genome shotgun (WGS) entry which is preliminary data.</text>
</comment>
<proteinExistence type="predicted"/>
<gene>
    <name evidence="1" type="ORF">Vadar_011585</name>
</gene>
<dbReference type="EMBL" id="CM037156">
    <property type="protein sequence ID" value="KAH7837245.1"/>
    <property type="molecule type" value="Genomic_DNA"/>
</dbReference>
<evidence type="ECO:0000313" key="1">
    <source>
        <dbReference type="EMBL" id="KAH7837245.1"/>
    </source>
</evidence>
<evidence type="ECO:0000313" key="2">
    <source>
        <dbReference type="Proteomes" id="UP000828048"/>
    </source>
</evidence>
<protein>
    <submittedName>
        <fullName evidence="1">Uncharacterized protein</fullName>
    </submittedName>
</protein>
<reference evidence="1 2" key="1">
    <citation type="journal article" date="2021" name="Hortic Res">
        <title>High-quality reference genome and annotation aids understanding of berry development for evergreen blueberry (Vaccinium darrowii).</title>
        <authorList>
            <person name="Yu J."/>
            <person name="Hulse-Kemp A.M."/>
            <person name="Babiker E."/>
            <person name="Staton M."/>
        </authorList>
    </citation>
    <scope>NUCLEOTIDE SEQUENCE [LARGE SCALE GENOMIC DNA]</scope>
    <source>
        <strain evidence="2">cv. NJ 8807/NJ 8810</strain>
        <tissue evidence="1">Young leaf</tissue>
    </source>
</reference>
<accession>A0ACB7X9G1</accession>
<organism evidence="1 2">
    <name type="scientific">Vaccinium darrowii</name>
    <dbReference type="NCBI Taxonomy" id="229202"/>
    <lineage>
        <taxon>Eukaryota</taxon>
        <taxon>Viridiplantae</taxon>
        <taxon>Streptophyta</taxon>
        <taxon>Embryophyta</taxon>
        <taxon>Tracheophyta</taxon>
        <taxon>Spermatophyta</taxon>
        <taxon>Magnoliopsida</taxon>
        <taxon>eudicotyledons</taxon>
        <taxon>Gunneridae</taxon>
        <taxon>Pentapetalae</taxon>
        <taxon>asterids</taxon>
        <taxon>Ericales</taxon>
        <taxon>Ericaceae</taxon>
        <taxon>Vaccinioideae</taxon>
        <taxon>Vaccinieae</taxon>
        <taxon>Vaccinium</taxon>
    </lineage>
</organism>
<sequence>MMPQLLSAKLRFSSANCLTNLCKTLAISGLFLFLIFILFSTKSYYPASDFFFPLQHTFNPSQTTPPPHDNSPTNINHLVFGLVGSLKAWRHRKAYIESWWRPNVTRGYLYLDTSPTEEFLPWSAASPPFRVSDDISKIVQESGHVAPIMARMVHAILEVFREGDQGVRWYVMGDDDSIFFVDNWVDVLSKYDHNKYIYIGGHSEMLMSNVIFSFDQGFGGAGFALSYPLISVMVKDLEGCLKRYPHLISADLITQYCVDELGVSLSAEKGSLYYCTILKRIVVIEL</sequence>